<evidence type="ECO:0000256" key="10">
    <source>
        <dbReference type="ARBA" id="ARBA00048741"/>
    </source>
</evidence>
<comment type="similarity">
    <text evidence="1">Belongs to the asparagine synthetase family.</text>
</comment>
<proteinExistence type="inferred from homology"/>
<accession>A0ABT6M7M3</accession>
<sequence>MCGIALIIGDGAQPDVFDLMMAAIAGRGEVDERARAQGVLAGTQRLKIVDRARAVQPWVSADNRWMLCYNGEVFNHELLRDELSALGHTFRSTSDTEVVLEAFLEWGDAAVDRLRGEFAFAIVNLGTLETYIARDPIGVKPLYYSWRHGRLHIASEVKALVPVGAKVIQVPAGHHGWARTTSGPDLVPYFDLYADARRLGHLTDPHEATELIRSTLRDSIAVRVDTDLPVGVVLSGGLDSSLVLAQVKELHPDCVAFTIGTRDSEDLDYARRLTAELGVHHEVIELQPRQIGMREIREAIRIGELTEYGDVINAVVSVPLFRRVRELGIKVVLTGDGSDELFGGYPMYHEVDPAQGERLFAHRLVNLGRTELQRVDRASMGQGVETRVPFLDKNMINLAMRIPLKMKIGGDQEKWLVRKAFADSLPGYILNRPKSGMSYSSGLHDRARLFKPWFPRLHRSFHYDLCEPIRRDFDTVLTRVDNDLDLAIVDGAHRQDYTPFERGRDLAGAMRWNVQLATRQLLSRSR</sequence>
<comment type="pathway">
    <text evidence="9">Amino-acid biosynthesis.</text>
</comment>
<keyword evidence="6" id="KW-0067">ATP-binding</keyword>
<dbReference type="Proteomes" id="UP001160334">
    <property type="component" value="Unassembled WGS sequence"/>
</dbReference>
<evidence type="ECO:0000256" key="2">
    <source>
        <dbReference type="ARBA" id="ARBA00012737"/>
    </source>
</evidence>
<keyword evidence="8" id="KW-0315">Glutamine amidotransferase</keyword>
<dbReference type="PIRSF" id="PIRSF001589">
    <property type="entry name" value="Asn_synthetase_glu-h"/>
    <property type="match status" value="1"/>
</dbReference>
<name>A0ABT6M7M3_9NOCA</name>
<dbReference type="InterPro" id="IPR006426">
    <property type="entry name" value="Asn_synth_AEB"/>
</dbReference>
<dbReference type="GO" id="GO:0004066">
    <property type="term" value="F:asparagine synthase (glutamine-hydrolyzing) activity"/>
    <property type="evidence" value="ECO:0007669"/>
    <property type="project" value="UniProtKB-EC"/>
</dbReference>
<dbReference type="PANTHER" id="PTHR11772:SF2">
    <property type="entry name" value="ASPARAGINE SYNTHETASE [GLUTAMINE-HYDROLYZING]"/>
    <property type="match status" value="1"/>
</dbReference>
<dbReference type="Gene3D" id="3.40.50.620">
    <property type="entry name" value="HUPs"/>
    <property type="match status" value="1"/>
</dbReference>
<comment type="caution">
    <text evidence="12">The sequence shown here is derived from an EMBL/GenBank/DDBJ whole genome shotgun (WGS) entry which is preliminary data.</text>
</comment>
<dbReference type="Gene3D" id="3.60.20.10">
    <property type="entry name" value="Glutamine Phosphoribosylpyrophosphate, subunit 1, domain 1"/>
    <property type="match status" value="1"/>
</dbReference>
<evidence type="ECO:0000256" key="7">
    <source>
        <dbReference type="ARBA" id="ARBA00022888"/>
    </source>
</evidence>
<evidence type="ECO:0000256" key="9">
    <source>
        <dbReference type="ARBA" id="ARBA00029440"/>
    </source>
</evidence>
<evidence type="ECO:0000313" key="12">
    <source>
        <dbReference type="EMBL" id="MDH6280302.1"/>
    </source>
</evidence>
<dbReference type="InterPro" id="IPR014729">
    <property type="entry name" value="Rossmann-like_a/b/a_fold"/>
</dbReference>
<dbReference type="CDD" id="cd00712">
    <property type="entry name" value="AsnB"/>
    <property type="match status" value="1"/>
</dbReference>
<dbReference type="RefSeq" id="WP_280759649.1">
    <property type="nucleotide sequence ID" value="NZ_JARXVC010000003.1"/>
</dbReference>
<dbReference type="InterPro" id="IPR029055">
    <property type="entry name" value="Ntn_hydrolases_N"/>
</dbReference>
<dbReference type="SUPFAM" id="SSF52402">
    <property type="entry name" value="Adenine nucleotide alpha hydrolases-like"/>
    <property type="match status" value="1"/>
</dbReference>
<evidence type="ECO:0000259" key="11">
    <source>
        <dbReference type="PROSITE" id="PS51278"/>
    </source>
</evidence>
<evidence type="ECO:0000313" key="13">
    <source>
        <dbReference type="Proteomes" id="UP001160334"/>
    </source>
</evidence>
<dbReference type="PROSITE" id="PS51278">
    <property type="entry name" value="GATASE_TYPE_2"/>
    <property type="match status" value="1"/>
</dbReference>
<reference evidence="12 13" key="1">
    <citation type="submission" date="2023-04" db="EMBL/GenBank/DDBJ databases">
        <title>Forest soil microbial communities from Buena Vista Peninsula, Colon Province, Panama.</title>
        <authorList>
            <person name="Bouskill N."/>
        </authorList>
    </citation>
    <scope>NUCLEOTIDE SEQUENCE [LARGE SCALE GENOMIC DNA]</scope>
    <source>
        <strain evidence="12 13">CFH S0262</strain>
    </source>
</reference>
<comment type="catalytic activity">
    <reaction evidence="10">
        <text>L-aspartate + L-glutamine + ATP + H2O = L-asparagine + L-glutamate + AMP + diphosphate + H(+)</text>
        <dbReference type="Rhea" id="RHEA:12228"/>
        <dbReference type="ChEBI" id="CHEBI:15377"/>
        <dbReference type="ChEBI" id="CHEBI:15378"/>
        <dbReference type="ChEBI" id="CHEBI:29985"/>
        <dbReference type="ChEBI" id="CHEBI:29991"/>
        <dbReference type="ChEBI" id="CHEBI:30616"/>
        <dbReference type="ChEBI" id="CHEBI:33019"/>
        <dbReference type="ChEBI" id="CHEBI:58048"/>
        <dbReference type="ChEBI" id="CHEBI:58359"/>
        <dbReference type="ChEBI" id="CHEBI:456215"/>
        <dbReference type="EC" id="6.3.5.4"/>
    </reaction>
</comment>
<dbReference type="CDD" id="cd01991">
    <property type="entry name" value="Asn_synthase_B_C"/>
    <property type="match status" value="1"/>
</dbReference>
<keyword evidence="7" id="KW-0061">Asparagine biosynthesis</keyword>
<dbReference type="Pfam" id="PF13537">
    <property type="entry name" value="GATase_7"/>
    <property type="match status" value="1"/>
</dbReference>
<evidence type="ECO:0000256" key="5">
    <source>
        <dbReference type="ARBA" id="ARBA00022741"/>
    </source>
</evidence>
<dbReference type="NCBIfam" id="TIGR01536">
    <property type="entry name" value="asn_synth_AEB"/>
    <property type="match status" value="1"/>
</dbReference>
<evidence type="ECO:0000256" key="6">
    <source>
        <dbReference type="ARBA" id="ARBA00022840"/>
    </source>
</evidence>
<feature type="domain" description="Glutamine amidotransferase type-2" evidence="11">
    <location>
        <begin position="2"/>
        <end position="181"/>
    </location>
</feature>
<evidence type="ECO:0000256" key="3">
    <source>
        <dbReference type="ARBA" id="ARBA00022598"/>
    </source>
</evidence>
<evidence type="ECO:0000256" key="1">
    <source>
        <dbReference type="ARBA" id="ARBA00005752"/>
    </source>
</evidence>
<keyword evidence="13" id="KW-1185">Reference proteome</keyword>
<dbReference type="InterPro" id="IPR017932">
    <property type="entry name" value="GATase_2_dom"/>
</dbReference>
<keyword evidence="4" id="KW-0028">Amino-acid biosynthesis</keyword>
<keyword evidence="5" id="KW-0547">Nucleotide-binding</keyword>
<gene>
    <name evidence="12" type="ORF">M2280_001514</name>
</gene>
<dbReference type="Pfam" id="PF00733">
    <property type="entry name" value="Asn_synthase"/>
    <property type="match status" value="2"/>
</dbReference>
<dbReference type="EC" id="6.3.5.4" evidence="2"/>
<dbReference type="InterPro" id="IPR001962">
    <property type="entry name" value="Asn_synthase"/>
</dbReference>
<protein>
    <recommendedName>
        <fullName evidence="2">asparagine synthase (glutamine-hydrolyzing)</fullName>
        <ecNumber evidence="2">6.3.5.4</ecNumber>
    </recommendedName>
</protein>
<keyword evidence="3 12" id="KW-0436">Ligase</keyword>
<dbReference type="InterPro" id="IPR050795">
    <property type="entry name" value="Asn_Synthetase"/>
</dbReference>
<dbReference type="InterPro" id="IPR033738">
    <property type="entry name" value="AsnB_N"/>
</dbReference>
<evidence type="ECO:0000256" key="8">
    <source>
        <dbReference type="ARBA" id="ARBA00022962"/>
    </source>
</evidence>
<dbReference type="PANTHER" id="PTHR11772">
    <property type="entry name" value="ASPARAGINE SYNTHETASE"/>
    <property type="match status" value="1"/>
</dbReference>
<dbReference type="EMBL" id="JARXVC010000003">
    <property type="protein sequence ID" value="MDH6280302.1"/>
    <property type="molecule type" value="Genomic_DNA"/>
</dbReference>
<evidence type="ECO:0000256" key="4">
    <source>
        <dbReference type="ARBA" id="ARBA00022605"/>
    </source>
</evidence>
<dbReference type="SUPFAM" id="SSF56235">
    <property type="entry name" value="N-terminal nucleophile aminohydrolases (Ntn hydrolases)"/>
    <property type="match status" value="1"/>
</dbReference>
<organism evidence="12 13">
    <name type="scientific">Prescottella agglutinans</name>
    <dbReference type="NCBI Taxonomy" id="1644129"/>
    <lineage>
        <taxon>Bacteria</taxon>
        <taxon>Bacillati</taxon>
        <taxon>Actinomycetota</taxon>
        <taxon>Actinomycetes</taxon>
        <taxon>Mycobacteriales</taxon>
        <taxon>Nocardiaceae</taxon>
        <taxon>Prescottella</taxon>
    </lineage>
</organism>